<keyword evidence="2" id="KW-0830">Ubiquinone</keyword>
<protein>
    <submittedName>
        <fullName evidence="2">NADH:ubiquinone oxidoreductase</fullName>
    </submittedName>
</protein>
<evidence type="ECO:0000256" key="1">
    <source>
        <dbReference type="SAM" id="Phobius"/>
    </source>
</evidence>
<feature type="transmembrane region" description="Helical" evidence="1">
    <location>
        <begin position="28"/>
        <end position="44"/>
    </location>
</feature>
<accession>A0A1E5BAD1</accession>
<keyword evidence="1" id="KW-0472">Membrane</keyword>
<keyword evidence="1" id="KW-1133">Transmembrane helix</keyword>
<dbReference type="EMBL" id="AJYQ02000137">
    <property type="protein sequence ID" value="OEE30870.1"/>
    <property type="molecule type" value="Genomic_DNA"/>
</dbReference>
<comment type="caution">
    <text evidence="2">The sequence shown here is derived from an EMBL/GenBank/DDBJ whole genome shotgun (WGS) entry which is preliminary data.</text>
</comment>
<reference evidence="2 3" key="1">
    <citation type="journal article" date="2012" name="Science">
        <title>Ecological populations of bacteria act as socially cohesive units of antibiotic production and resistance.</title>
        <authorList>
            <person name="Cordero O.X."/>
            <person name="Wildschutte H."/>
            <person name="Kirkup B."/>
            <person name="Proehl S."/>
            <person name="Ngo L."/>
            <person name="Hussain F."/>
            <person name="Le Roux F."/>
            <person name="Mincer T."/>
            <person name="Polz M.F."/>
        </authorList>
    </citation>
    <scope>NUCLEOTIDE SEQUENCE [LARGE SCALE GENOMIC DNA]</scope>
    <source>
        <strain evidence="2 3">ZF-129</strain>
    </source>
</reference>
<proteinExistence type="predicted"/>
<dbReference type="AlphaFoldDB" id="A0A1E5BAD1"/>
<feature type="transmembrane region" description="Helical" evidence="1">
    <location>
        <begin position="51"/>
        <end position="73"/>
    </location>
</feature>
<evidence type="ECO:0000313" key="2">
    <source>
        <dbReference type="EMBL" id="OEE30870.1"/>
    </source>
</evidence>
<dbReference type="eggNOG" id="ENOG5031N5F">
    <property type="taxonomic scope" value="Bacteria"/>
</dbReference>
<evidence type="ECO:0000313" key="3">
    <source>
        <dbReference type="Proteomes" id="UP000094741"/>
    </source>
</evidence>
<dbReference type="Proteomes" id="UP000094741">
    <property type="component" value="Unassembled WGS sequence"/>
</dbReference>
<keyword evidence="1" id="KW-0812">Transmembrane</keyword>
<dbReference type="OrthoDB" id="5828030at2"/>
<feature type="transmembrane region" description="Helical" evidence="1">
    <location>
        <begin position="79"/>
        <end position="102"/>
    </location>
</feature>
<gene>
    <name evidence="2" type="ORF">A1QO_16220</name>
</gene>
<name>A0A1E5BAD1_9VIBR</name>
<dbReference type="RefSeq" id="WP_017034736.1">
    <property type="nucleotide sequence ID" value="NZ_AJYQ02000137.1"/>
</dbReference>
<organism evidence="2 3">
    <name type="scientific">Vibrio genomosp. F10 str. ZF-129</name>
    <dbReference type="NCBI Taxonomy" id="1187848"/>
    <lineage>
        <taxon>Bacteria</taxon>
        <taxon>Pseudomonadati</taxon>
        <taxon>Pseudomonadota</taxon>
        <taxon>Gammaproteobacteria</taxon>
        <taxon>Vibrionales</taxon>
        <taxon>Vibrionaceae</taxon>
        <taxon>Vibrio</taxon>
    </lineage>
</organism>
<sequence length="123" mass="13922">MKLIIIAMISIFAGVASAEHFHSFVLGLTISTLAVGSCYWFAFRTTRFPELVLLLLFLGMFAKLMVTVVGIVLSVSAELITSPMIFAMSYLFFSMVATYLWFNYRMKKTPHWTTLISRYANAN</sequence>